<accession>A0A5E7HHJ5</accession>
<proteinExistence type="predicted"/>
<protein>
    <submittedName>
        <fullName evidence="1">Uncharacterized protein</fullName>
    </submittedName>
</protein>
<name>A0A5E7HHJ5_PSEFL</name>
<dbReference type="Proteomes" id="UP000377224">
    <property type="component" value="Unassembled WGS sequence"/>
</dbReference>
<organism evidence="1 2">
    <name type="scientific">Pseudomonas fluorescens</name>
    <dbReference type="NCBI Taxonomy" id="294"/>
    <lineage>
        <taxon>Bacteria</taxon>
        <taxon>Pseudomonadati</taxon>
        <taxon>Pseudomonadota</taxon>
        <taxon>Gammaproteobacteria</taxon>
        <taxon>Pseudomonadales</taxon>
        <taxon>Pseudomonadaceae</taxon>
        <taxon>Pseudomonas</taxon>
    </lineage>
</organism>
<evidence type="ECO:0000313" key="2">
    <source>
        <dbReference type="Proteomes" id="UP000377224"/>
    </source>
</evidence>
<reference evidence="1 2" key="1">
    <citation type="submission" date="2019-09" db="EMBL/GenBank/DDBJ databases">
        <authorList>
            <person name="Chandra G."/>
            <person name="Truman W A."/>
        </authorList>
    </citation>
    <scope>NUCLEOTIDE SEQUENCE [LARGE SCALE GENOMIC DNA]</scope>
    <source>
        <strain evidence="1">PS896</strain>
    </source>
</reference>
<dbReference type="AlphaFoldDB" id="A0A5E7HHJ5"/>
<dbReference type="EMBL" id="CABVIN010000001">
    <property type="protein sequence ID" value="VVO63709.1"/>
    <property type="molecule type" value="Genomic_DNA"/>
</dbReference>
<sequence>MSNNGATDREFLSENLDASKALLTFDVEFALAPDYQPSQNKFHGDERITYGGIPYIEVPYFQKGLNVKQGLTGLPYILPIPYPKAEIENGRSDFKVFGQRLNEQRYRFVVPTKSMWNSGHTFALLFERRKRHETITFRFDDKTSCATSLNVTTPQYGYALSVSAKFNNDMGCLKVCDGRPGYPGDCAFQPPPTSGG</sequence>
<dbReference type="RefSeq" id="WP_224790790.1">
    <property type="nucleotide sequence ID" value="NZ_CABVIN010000001.1"/>
</dbReference>
<gene>
    <name evidence="1" type="ORF">PS896_00945</name>
</gene>
<evidence type="ECO:0000313" key="1">
    <source>
        <dbReference type="EMBL" id="VVO63709.1"/>
    </source>
</evidence>